<evidence type="ECO:0000256" key="5">
    <source>
        <dbReference type="SAM" id="Phobius"/>
    </source>
</evidence>
<keyword evidence="4" id="KW-0067">ATP-binding</keyword>
<dbReference type="EMBL" id="JADFTS010000005">
    <property type="protein sequence ID" value="KAF9605718.1"/>
    <property type="molecule type" value="Genomic_DNA"/>
</dbReference>
<evidence type="ECO:0000256" key="3">
    <source>
        <dbReference type="ARBA" id="ARBA00022777"/>
    </source>
</evidence>
<sequence length="93" mass="10161">MSLDKIVEPKRTPLIPGMEAVKSATLEAAHLGVLLVVFGPTAVLVIDDRKKHKGMFKSDASLLTEEGPADIVDEMLVLGKFFVEVRTIPRDDC</sequence>
<evidence type="ECO:0000256" key="2">
    <source>
        <dbReference type="ARBA" id="ARBA00022741"/>
    </source>
</evidence>
<evidence type="ECO:0000256" key="4">
    <source>
        <dbReference type="ARBA" id="ARBA00022840"/>
    </source>
</evidence>
<comment type="caution">
    <text evidence="6">The sequence shown here is derived from an EMBL/GenBank/DDBJ whole genome shotgun (WGS) entry which is preliminary data.</text>
</comment>
<dbReference type="Gene3D" id="3.30.70.890">
    <property type="entry name" value="GHMP kinase, C-terminal domain"/>
    <property type="match status" value="1"/>
</dbReference>
<organism evidence="6 7">
    <name type="scientific">Coptis chinensis</name>
    <dbReference type="NCBI Taxonomy" id="261450"/>
    <lineage>
        <taxon>Eukaryota</taxon>
        <taxon>Viridiplantae</taxon>
        <taxon>Streptophyta</taxon>
        <taxon>Embryophyta</taxon>
        <taxon>Tracheophyta</taxon>
        <taxon>Spermatophyta</taxon>
        <taxon>Magnoliopsida</taxon>
        <taxon>Ranunculales</taxon>
        <taxon>Ranunculaceae</taxon>
        <taxon>Coptidoideae</taxon>
        <taxon>Coptis</taxon>
    </lineage>
</organism>
<dbReference type="AlphaFoldDB" id="A0A835HWM7"/>
<name>A0A835HWM7_9MAGN</name>
<keyword evidence="5" id="KW-0812">Transmembrane</keyword>
<evidence type="ECO:0000313" key="6">
    <source>
        <dbReference type="EMBL" id="KAF9605718.1"/>
    </source>
</evidence>
<evidence type="ECO:0000313" key="7">
    <source>
        <dbReference type="Proteomes" id="UP000631114"/>
    </source>
</evidence>
<dbReference type="OrthoDB" id="195231at2759"/>
<reference evidence="6 7" key="1">
    <citation type="submission" date="2020-10" db="EMBL/GenBank/DDBJ databases">
        <title>The Coptis chinensis genome and diversification of protoberbering-type alkaloids.</title>
        <authorList>
            <person name="Wang B."/>
            <person name="Shu S."/>
            <person name="Song C."/>
            <person name="Liu Y."/>
        </authorList>
    </citation>
    <scope>NUCLEOTIDE SEQUENCE [LARGE SCALE GENOMIC DNA]</scope>
    <source>
        <strain evidence="6">HL-2020</strain>
        <tissue evidence="6">Leaf</tissue>
    </source>
</reference>
<feature type="transmembrane region" description="Helical" evidence="5">
    <location>
        <begin position="28"/>
        <end position="46"/>
    </location>
</feature>
<dbReference type="PANTHER" id="PTHR20861">
    <property type="entry name" value="HOMOSERINE/4-DIPHOSPHOCYTIDYL-2-C-METHYL-D-ERYTHRITOL KINASE"/>
    <property type="match status" value="1"/>
</dbReference>
<keyword evidence="5" id="KW-1133">Transmembrane helix</keyword>
<evidence type="ECO:0000256" key="1">
    <source>
        <dbReference type="ARBA" id="ARBA00022679"/>
    </source>
</evidence>
<accession>A0A835HWM7</accession>
<dbReference type="Proteomes" id="UP000631114">
    <property type="component" value="Unassembled WGS sequence"/>
</dbReference>
<dbReference type="InterPro" id="IPR036554">
    <property type="entry name" value="GHMP_kinase_C_sf"/>
</dbReference>
<keyword evidence="5" id="KW-0472">Membrane</keyword>
<dbReference type="GO" id="GO:0016301">
    <property type="term" value="F:kinase activity"/>
    <property type="evidence" value="ECO:0007669"/>
    <property type="project" value="UniProtKB-KW"/>
</dbReference>
<proteinExistence type="predicted"/>
<protein>
    <submittedName>
        <fullName evidence="6">Uncharacterized protein</fullName>
    </submittedName>
</protein>
<dbReference type="PANTHER" id="PTHR20861:SF1">
    <property type="entry name" value="HOMOSERINE KINASE"/>
    <property type="match status" value="1"/>
</dbReference>
<keyword evidence="2" id="KW-0547">Nucleotide-binding</keyword>
<gene>
    <name evidence="6" type="ORF">IFM89_018061</name>
</gene>
<dbReference type="GO" id="GO:0005524">
    <property type="term" value="F:ATP binding"/>
    <property type="evidence" value="ECO:0007669"/>
    <property type="project" value="UniProtKB-KW"/>
</dbReference>
<keyword evidence="1" id="KW-0808">Transferase</keyword>
<keyword evidence="3" id="KW-0418">Kinase</keyword>
<keyword evidence="7" id="KW-1185">Reference proteome</keyword>